<proteinExistence type="predicted"/>
<organism evidence="1 2">
    <name type="scientific">Nitrospira lenta</name>
    <dbReference type="NCBI Taxonomy" id="1436998"/>
    <lineage>
        <taxon>Bacteria</taxon>
        <taxon>Pseudomonadati</taxon>
        <taxon>Nitrospirota</taxon>
        <taxon>Nitrospiria</taxon>
        <taxon>Nitrospirales</taxon>
        <taxon>Nitrospiraceae</taxon>
        <taxon>Nitrospira</taxon>
    </lineage>
</organism>
<evidence type="ECO:0000313" key="1">
    <source>
        <dbReference type="EMBL" id="SPP62956.1"/>
    </source>
</evidence>
<evidence type="ECO:0000313" key="2">
    <source>
        <dbReference type="Proteomes" id="UP000248168"/>
    </source>
</evidence>
<sequence>MNIGAVTSDLPTQHLSMPYALHRRIILRKIVILVNMEYIHAFAHRVFYASPARTGVSRSCQHRPCESC</sequence>
<dbReference type="InParanoid" id="A0A330L7P3"/>
<reference evidence="2" key="1">
    <citation type="submission" date="2018-04" db="EMBL/GenBank/DDBJ databases">
        <authorList>
            <person name="Lucker S."/>
            <person name="Sakoula D."/>
        </authorList>
    </citation>
    <scope>NUCLEOTIDE SEQUENCE [LARGE SCALE GENOMIC DNA]</scope>
</reference>
<protein>
    <submittedName>
        <fullName evidence="1">Uncharacterized protein</fullName>
    </submittedName>
</protein>
<dbReference type="Proteomes" id="UP000248168">
    <property type="component" value="Unassembled WGS sequence"/>
</dbReference>
<name>A0A330L7P3_9BACT</name>
<keyword evidence="2" id="KW-1185">Reference proteome</keyword>
<gene>
    <name evidence="1" type="ORF">NITLEN_10042</name>
</gene>
<dbReference type="AlphaFoldDB" id="A0A330L7P3"/>
<dbReference type="EMBL" id="OUNR01000001">
    <property type="protein sequence ID" value="SPP62956.1"/>
    <property type="molecule type" value="Genomic_DNA"/>
</dbReference>
<accession>A0A330L7P3</accession>